<evidence type="ECO:0008006" key="3">
    <source>
        <dbReference type="Google" id="ProtNLM"/>
    </source>
</evidence>
<evidence type="ECO:0000313" key="1">
    <source>
        <dbReference type="EMBL" id="TGD23410.1"/>
    </source>
</evidence>
<dbReference type="EMBL" id="RKLY01000012">
    <property type="protein sequence ID" value="TGD23410.1"/>
    <property type="molecule type" value="Genomic_DNA"/>
</dbReference>
<dbReference type="AlphaFoldDB" id="A0A4Z0JNG4"/>
<accession>A0A4Z0JNG4</accession>
<gene>
    <name evidence="1" type="ORF">EGT49_05940</name>
</gene>
<reference evidence="1 2" key="1">
    <citation type="submission" date="2018-10" db="EMBL/GenBank/DDBJ databases">
        <title>Lactobacillus sp. R7 and Lactobacillus sp. R19 isolated from fermented mustard green product of Taiwan.</title>
        <authorList>
            <person name="Lin S.-T."/>
        </authorList>
    </citation>
    <scope>NUCLEOTIDE SEQUENCE [LARGE SCALE GENOMIC DNA]</scope>
    <source>
        <strain evidence="1 2">BCRC 81127</strain>
    </source>
</reference>
<comment type="caution">
    <text evidence="1">The sequence shown here is derived from an EMBL/GenBank/DDBJ whole genome shotgun (WGS) entry which is preliminary data.</text>
</comment>
<dbReference type="OrthoDB" id="2308450at2"/>
<dbReference type="Proteomes" id="UP000298021">
    <property type="component" value="Unassembled WGS sequence"/>
</dbReference>
<name>A0A4Z0JNG4_9LACO</name>
<protein>
    <recommendedName>
        <fullName evidence="3">Bacteriocin immunity protein</fullName>
    </recommendedName>
</protein>
<evidence type="ECO:0000313" key="2">
    <source>
        <dbReference type="Proteomes" id="UP000298021"/>
    </source>
</evidence>
<proteinExistence type="predicted"/>
<keyword evidence="2" id="KW-1185">Reference proteome</keyword>
<sequence length="115" mass="13623">MDHSKQKLLLTLLIEFGNSFSKQINESAINQEMERYIRKTVRDFVERQYRGSVFDKEFKKLVETIDEAKDEQNLVFNYHTNRVWTEISELSVKTTSFTNAYSIIDILGKNKDAFF</sequence>
<dbReference type="RefSeq" id="WP_135372480.1">
    <property type="nucleotide sequence ID" value="NZ_RKLY01000012.1"/>
</dbReference>
<organism evidence="1 2">
    <name type="scientific">Companilactobacillus suantsaicola</name>
    <dbReference type="NCBI Taxonomy" id="2487723"/>
    <lineage>
        <taxon>Bacteria</taxon>
        <taxon>Bacillati</taxon>
        <taxon>Bacillota</taxon>
        <taxon>Bacilli</taxon>
        <taxon>Lactobacillales</taxon>
        <taxon>Lactobacillaceae</taxon>
        <taxon>Companilactobacillus</taxon>
    </lineage>
</organism>